<protein>
    <submittedName>
        <fullName evidence="3">Anaphase-promoting complex subunit 4</fullName>
    </submittedName>
</protein>
<name>A0A0R3W0Z1_TAEAS</name>
<reference evidence="3" key="1">
    <citation type="submission" date="2017-02" db="UniProtKB">
        <authorList>
            <consortium name="WormBaseParasite"/>
        </authorList>
    </citation>
    <scope>IDENTIFICATION</scope>
</reference>
<dbReference type="STRING" id="60517.A0A0R3W0Z1"/>
<proteinExistence type="predicted"/>
<evidence type="ECO:0000313" key="3">
    <source>
        <dbReference type="WBParaSite" id="TASK_0000336901-mRNA-1"/>
    </source>
</evidence>
<evidence type="ECO:0000313" key="1">
    <source>
        <dbReference type="EMBL" id="VDK31720.1"/>
    </source>
</evidence>
<dbReference type="WBParaSite" id="TASK_0000336901-mRNA-1">
    <property type="protein sequence ID" value="TASK_0000336901-mRNA-1"/>
    <property type="gene ID" value="TASK_0000336901"/>
</dbReference>
<reference evidence="1 2" key="2">
    <citation type="submission" date="2018-11" db="EMBL/GenBank/DDBJ databases">
        <authorList>
            <consortium name="Pathogen Informatics"/>
        </authorList>
    </citation>
    <scope>NUCLEOTIDE SEQUENCE [LARGE SCALE GENOMIC DNA]</scope>
</reference>
<dbReference type="AlphaFoldDB" id="A0A0R3W0Z1"/>
<sequence>MCADFPRGFFPDWWDIHTHRANYRTCPLSSRIPVGNGRSLTADWGRVGSCQLTLSDDAVYVRPYFLLLICGLVANLCIWSTCFFRIDTLVLVWSIFGTQVHPQHSCDLVGSLHRVGCPEPVLPVHYHQDERKANYSRLSSRIIYKDFGIIKFLEDPAFGEQACAVFLCTKFVNIVIHSLPSLSGSRKNDTLKFLEFIEKFTSEATSSACQPEALRNALEEIVETVKGLTDDASEIEKFFSKKQLRGQLKNRFPLTVPLWSALRIPFNEAEAKAVSKYLGLDEEESTGTKSESSHFSHLSCALDPFLIALSARQVNPDFLGNGCLRVIGNGNPLMLWAPPIVPNALSTPTPKIFLASFSNTDSFPLSTNQYTSFQLPDEFMRSSICEIDAVQLDDSSLYLIARNTCGQILTNRMRLGLSDLGSLTVAECENIPFNSSTDYYKPTSVAICPWSAHSDRSCVSSLRWALAGRTYDPIAFPDAHLAVVELFDARLNRRLWCGRIPLSGEGECIAHVLANSVAASSLYFVDKCYAKFEATKQEYSNAFVYQSLLDYCQQVQKKQEEGFLSPEQLLYRAELDLRLSHASVWVRVGFADAPGLLCLTTPKRLLCLDTRISGAHVAQELFNMATKMVDLDKGRSFNPYESIFHAQPKWYGDTYALLATDYSGLVLDKRMPGHPVLHWSHALRGTLTYAQICDVNDQSGDFPAQTALVTASQLPGELSIMGINFNRGVALPPTAVGPSMTNGTLTDILDCPLNNLPSDILDQRICSERFTTGLVGLAACVLQDQSGIKPIGIRGLMLTSRGDIFSENWYFSERRAEEIHRSHADDVRSWCLSFNSFNESKPSPFKVFGVINGLLNNDVKVDQQSTKATFEPFTIEDIISESKREFADAIYPKELYSDLCQLLESGSVPPSLSQNRKDEEKEYDSFLDQIVEEATKKLNR</sequence>
<dbReference type="Proteomes" id="UP000282613">
    <property type="component" value="Unassembled WGS sequence"/>
</dbReference>
<evidence type="ECO:0000313" key="2">
    <source>
        <dbReference type="Proteomes" id="UP000282613"/>
    </source>
</evidence>
<organism evidence="3">
    <name type="scientific">Taenia asiatica</name>
    <name type="common">Asian tapeworm</name>
    <dbReference type="NCBI Taxonomy" id="60517"/>
    <lineage>
        <taxon>Eukaryota</taxon>
        <taxon>Metazoa</taxon>
        <taxon>Spiralia</taxon>
        <taxon>Lophotrochozoa</taxon>
        <taxon>Platyhelminthes</taxon>
        <taxon>Cestoda</taxon>
        <taxon>Eucestoda</taxon>
        <taxon>Cyclophyllidea</taxon>
        <taxon>Taeniidae</taxon>
        <taxon>Taenia</taxon>
    </lineage>
</organism>
<keyword evidence="2" id="KW-1185">Reference proteome</keyword>
<dbReference type="EMBL" id="UYRS01018297">
    <property type="protein sequence ID" value="VDK31720.1"/>
    <property type="molecule type" value="Genomic_DNA"/>
</dbReference>
<gene>
    <name evidence="1" type="ORF">TASK_LOCUS3370</name>
</gene>
<accession>A0A0R3W0Z1</accession>
<dbReference type="OrthoDB" id="2382881at2759"/>